<gene>
    <name evidence="1" type="ORF">PMACD_LOCUS8066</name>
</gene>
<name>A0A821ST10_9NEOP</name>
<organism evidence="1 2">
    <name type="scientific">Pieris macdunnoughi</name>
    <dbReference type="NCBI Taxonomy" id="345717"/>
    <lineage>
        <taxon>Eukaryota</taxon>
        <taxon>Metazoa</taxon>
        <taxon>Ecdysozoa</taxon>
        <taxon>Arthropoda</taxon>
        <taxon>Hexapoda</taxon>
        <taxon>Insecta</taxon>
        <taxon>Pterygota</taxon>
        <taxon>Neoptera</taxon>
        <taxon>Endopterygota</taxon>
        <taxon>Lepidoptera</taxon>
        <taxon>Glossata</taxon>
        <taxon>Ditrysia</taxon>
        <taxon>Papilionoidea</taxon>
        <taxon>Pieridae</taxon>
        <taxon>Pierinae</taxon>
        <taxon>Pieris</taxon>
    </lineage>
</organism>
<reference evidence="1" key="1">
    <citation type="submission" date="2021-02" db="EMBL/GenBank/DDBJ databases">
        <authorList>
            <person name="Steward A R."/>
        </authorList>
    </citation>
    <scope>NUCLEOTIDE SEQUENCE</scope>
</reference>
<proteinExistence type="predicted"/>
<dbReference type="AlphaFoldDB" id="A0A821ST10"/>
<evidence type="ECO:0000313" key="2">
    <source>
        <dbReference type="Proteomes" id="UP000663880"/>
    </source>
</evidence>
<accession>A0A821ST10</accession>
<evidence type="ECO:0000313" key="1">
    <source>
        <dbReference type="EMBL" id="CAF4862883.1"/>
    </source>
</evidence>
<dbReference type="EMBL" id="CAJOBZ010000020">
    <property type="protein sequence ID" value="CAF4862883.1"/>
    <property type="molecule type" value="Genomic_DNA"/>
</dbReference>
<comment type="caution">
    <text evidence="1">The sequence shown here is derived from an EMBL/GenBank/DDBJ whole genome shotgun (WGS) entry which is preliminary data.</text>
</comment>
<protein>
    <submittedName>
        <fullName evidence="1">Uncharacterized protein</fullName>
    </submittedName>
</protein>
<keyword evidence="2" id="KW-1185">Reference proteome</keyword>
<dbReference type="Proteomes" id="UP000663880">
    <property type="component" value="Unassembled WGS sequence"/>
</dbReference>
<sequence length="82" mass="9431">MKSAIADLCVSKREAPENFQKYYKTTPTYREGCDWRPPFKLAVDIDQWRGRYCAAVAKASAARVRYEPDATPDLLRLATEKM</sequence>